<gene>
    <name evidence="1" type="ORF">T4A_13267</name>
</gene>
<proteinExistence type="predicted"/>
<organism evidence="1 2">
    <name type="scientific">Trichinella pseudospiralis</name>
    <name type="common">Parasitic roundworm</name>
    <dbReference type="NCBI Taxonomy" id="6337"/>
    <lineage>
        <taxon>Eukaryota</taxon>
        <taxon>Metazoa</taxon>
        <taxon>Ecdysozoa</taxon>
        <taxon>Nematoda</taxon>
        <taxon>Enoplea</taxon>
        <taxon>Dorylaimia</taxon>
        <taxon>Trichinellida</taxon>
        <taxon>Trichinellidae</taxon>
        <taxon>Trichinella</taxon>
    </lineage>
</organism>
<dbReference type="AlphaFoldDB" id="A0A0V1F211"/>
<evidence type="ECO:0000313" key="2">
    <source>
        <dbReference type="Proteomes" id="UP000054632"/>
    </source>
</evidence>
<evidence type="ECO:0000313" key="1">
    <source>
        <dbReference type="EMBL" id="KRY79950.1"/>
    </source>
</evidence>
<reference evidence="1 2" key="1">
    <citation type="submission" date="2015-01" db="EMBL/GenBank/DDBJ databases">
        <title>Evolution of Trichinella species and genotypes.</title>
        <authorList>
            <person name="Korhonen P.K."/>
            <person name="Edoardo P."/>
            <person name="Giuseppe L.R."/>
            <person name="Gasser R.B."/>
        </authorList>
    </citation>
    <scope>NUCLEOTIDE SEQUENCE [LARGE SCALE GENOMIC DNA]</scope>
    <source>
        <strain evidence="1">ISS13</strain>
    </source>
</reference>
<accession>A0A0V1F211</accession>
<sequence>MDVIYLFHSYFRDSNFAVNDVEFKLTYQKDAFDTEIVAGKATILVSQKDKSLHVLTFISETQDFRTLIEFKSINYIMGTYVSVTTDGNCPDENFIARAFFLCERHKLIRHQNNAQEFGE</sequence>
<comment type="caution">
    <text evidence="1">The sequence shown here is derived from an EMBL/GenBank/DDBJ whole genome shotgun (WGS) entry which is preliminary data.</text>
</comment>
<name>A0A0V1F211_TRIPS</name>
<dbReference type="EMBL" id="JYDR01000001">
    <property type="protein sequence ID" value="KRY79950.1"/>
    <property type="molecule type" value="Genomic_DNA"/>
</dbReference>
<protein>
    <submittedName>
        <fullName evidence="1">Uncharacterized protein</fullName>
    </submittedName>
</protein>
<dbReference type="Proteomes" id="UP000054632">
    <property type="component" value="Unassembled WGS sequence"/>
</dbReference>